<organism evidence="2 3">
    <name type="scientific">Electrophorus voltai</name>
    <dbReference type="NCBI Taxonomy" id="2609070"/>
    <lineage>
        <taxon>Eukaryota</taxon>
        <taxon>Metazoa</taxon>
        <taxon>Chordata</taxon>
        <taxon>Craniata</taxon>
        <taxon>Vertebrata</taxon>
        <taxon>Euteleostomi</taxon>
        <taxon>Actinopterygii</taxon>
        <taxon>Neopterygii</taxon>
        <taxon>Teleostei</taxon>
        <taxon>Ostariophysi</taxon>
        <taxon>Gymnotiformes</taxon>
        <taxon>Gymnotoidei</taxon>
        <taxon>Gymnotidae</taxon>
        <taxon>Electrophorus</taxon>
    </lineage>
</organism>
<dbReference type="Proteomes" id="UP001239994">
    <property type="component" value="Unassembled WGS sequence"/>
</dbReference>
<sequence length="291" mass="33168">MTSEKGSVPWKKINSYSGIIPPPHQRHSTLADPVHMVCTADDDIRLSSLNMLVLTIASEQYKLWTLEDNCWASFPSLVLAFQFDPFHSLLLYKTRRSAKHAKSSSFLTSAGASNFFTRYSFTTCCSALRQYYLILHAIGEIFLVSCGRVKEKRVQVLEVCEDMTASSLCCLVQFQYLPEAMFPLLFLSRLNAQWALGCTRLLIDHIIFSDVPLDTVVPQECATFVTIIFIILRLFMLEREGSRREKKLIDIPVTALQQHYSSPQQEILWCIMNTRLAGDMVVVRCHGLWSV</sequence>
<keyword evidence="1" id="KW-0472">Membrane</keyword>
<comment type="caution">
    <text evidence="2">The sequence shown here is derived from an EMBL/GenBank/DDBJ whole genome shotgun (WGS) entry which is preliminary data.</text>
</comment>
<evidence type="ECO:0000313" key="2">
    <source>
        <dbReference type="EMBL" id="KAK1796166.1"/>
    </source>
</evidence>
<dbReference type="EMBL" id="JAROKS010000015">
    <property type="protein sequence ID" value="KAK1796166.1"/>
    <property type="molecule type" value="Genomic_DNA"/>
</dbReference>
<name>A0AAD8ZDW4_9TELE</name>
<proteinExistence type="predicted"/>
<dbReference type="AlphaFoldDB" id="A0AAD8ZDW4"/>
<accession>A0AAD8ZDW4</accession>
<keyword evidence="1" id="KW-1133">Transmembrane helix</keyword>
<evidence type="ECO:0000313" key="3">
    <source>
        <dbReference type="Proteomes" id="UP001239994"/>
    </source>
</evidence>
<feature type="transmembrane region" description="Helical" evidence="1">
    <location>
        <begin position="216"/>
        <end position="237"/>
    </location>
</feature>
<evidence type="ECO:0000256" key="1">
    <source>
        <dbReference type="SAM" id="Phobius"/>
    </source>
</evidence>
<protein>
    <submittedName>
        <fullName evidence="2">Uncharacterized protein</fullName>
    </submittedName>
</protein>
<gene>
    <name evidence="2" type="ORF">P4O66_009254</name>
</gene>
<keyword evidence="1" id="KW-0812">Transmembrane</keyword>
<keyword evidence="3" id="KW-1185">Reference proteome</keyword>
<reference evidence="2" key="1">
    <citation type="submission" date="2023-03" db="EMBL/GenBank/DDBJ databases">
        <title>Electrophorus voltai genome.</title>
        <authorList>
            <person name="Bian C."/>
        </authorList>
    </citation>
    <scope>NUCLEOTIDE SEQUENCE</scope>
    <source>
        <strain evidence="2">CB-2022</strain>
        <tissue evidence="2">Muscle</tissue>
    </source>
</reference>